<comment type="pathway">
    <text evidence="10">Amino-acid biosynthesis; L-methionine biosynthesis via de novo pathway.</text>
</comment>
<dbReference type="PANTHER" id="PTHR45754">
    <property type="entry name" value="METHYLENETETRAHYDROFOLATE REDUCTASE"/>
    <property type="match status" value="1"/>
</dbReference>
<evidence type="ECO:0000256" key="7">
    <source>
        <dbReference type="ARBA" id="ARBA00023002"/>
    </source>
</evidence>
<keyword evidence="9" id="KW-0486">Methionine biosynthesis</keyword>
<organism evidence="13 14">
    <name type="scientific">Rhizomicrobium electricum</name>
    <dbReference type="NCBI Taxonomy" id="480070"/>
    <lineage>
        <taxon>Bacteria</taxon>
        <taxon>Pseudomonadati</taxon>
        <taxon>Pseudomonadota</taxon>
        <taxon>Alphaproteobacteria</taxon>
        <taxon>Micropepsales</taxon>
        <taxon>Micropepsaceae</taxon>
        <taxon>Rhizomicrobium</taxon>
    </lineage>
</organism>
<dbReference type="InterPro" id="IPR029041">
    <property type="entry name" value="FAD-linked_oxidoreductase-like"/>
</dbReference>
<evidence type="ECO:0000256" key="9">
    <source>
        <dbReference type="ARBA" id="ARBA00023167"/>
    </source>
</evidence>
<evidence type="ECO:0000313" key="13">
    <source>
        <dbReference type="EMBL" id="GAA0586426.1"/>
    </source>
</evidence>
<dbReference type="PANTHER" id="PTHR45754:SF3">
    <property type="entry name" value="METHYLENETETRAHYDROFOLATE REDUCTASE (NADPH)"/>
    <property type="match status" value="1"/>
</dbReference>
<proteinExistence type="inferred from homology"/>
<evidence type="ECO:0000256" key="12">
    <source>
        <dbReference type="RuleBase" id="RU003862"/>
    </source>
</evidence>
<dbReference type="Gene3D" id="3.20.20.220">
    <property type="match status" value="1"/>
</dbReference>
<comment type="similarity">
    <text evidence="3 12">Belongs to the methylenetetrahydrofolate reductase family.</text>
</comment>
<evidence type="ECO:0000256" key="8">
    <source>
        <dbReference type="ARBA" id="ARBA00023027"/>
    </source>
</evidence>
<keyword evidence="8" id="KW-0520">NAD</keyword>
<dbReference type="Proteomes" id="UP001499951">
    <property type="component" value="Unassembled WGS sequence"/>
</dbReference>
<accession>A0ABN1FAE0</accession>
<dbReference type="CDD" id="cd00537">
    <property type="entry name" value="MTHFR"/>
    <property type="match status" value="1"/>
</dbReference>
<keyword evidence="5 12" id="KW-0285">Flavoprotein</keyword>
<protein>
    <recommendedName>
        <fullName evidence="12">Methylenetetrahydrofolate reductase</fullName>
        <ecNumber evidence="12">1.5.1.54</ecNumber>
    </recommendedName>
</protein>
<sequence length="292" mass="32447">MSLKDIFSTERPISVSFEFSPPKTAEMEEQLWTCIKRLEPLGPSFVSVTYGAGGSTRDRTHATVKRMVQETKLKPAAHLTCVGSPKAEIDAIVRQYWDAGVRHIVALRGDMPGMAQPYQPHPEGYASTPDLIRGIRAIGDFQVSVSCYPEKHPESPSLEHDLDLLKKKVDAGADRAITQFCFSAETLARFRDRADRWGISVPIVPGLMPTTNFKGIRNMSARCGAQVPSWLAALYEGLDKDLESRRIVASAVLAEQVSELHAYGFEQFHFYTLNQADLTYATCRILGVKDTL</sequence>
<keyword evidence="4" id="KW-0028">Amino-acid biosynthesis</keyword>
<dbReference type="NCBIfam" id="TIGR00676">
    <property type="entry name" value="fadh2"/>
    <property type="match status" value="1"/>
</dbReference>
<comment type="pathway">
    <text evidence="2 12">One-carbon metabolism; tetrahydrofolate interconversion.</text>
</comment>
<dbReference type="EMBL" id="BAAADD010000012">
    <property type="protein sequence ID" value="GAA0586426.1"/>
    <property type="molecule type" value="Genomic_DNA"/>
</dbReference>
<evidence type="ECO:0000256" key="10">
    <source>
        <dbReference type="ARBA" id="ARBA00034478"/>
    </source>
</evidence>
<comment type="cofactor">
    <cofactor evidence="1 12">
        <name>FAD</name>
        <dbReference type="ChEBI" id="CHEBI:57692"/>
    </cofactor>
</comment>
<dbReference type="RefSeq" id="WP_166937258.1">
    <property type="nucleotide sequence ID" value="NZ_BAAADD010000012.1"/>
</dbReference>
<reference evidence="13 14" key="1">
    <citation type="journal article" date="2019" name="Int. J. Syst. Evol. Microbiol.">
        <title>The Global Catalogue of Microorganisms (GCM) 10K type strain sequencing project: providing services to taxonomists for standard genome sequencing and annotation.</title>
        <authorList>
            <consortium name="The Broad Institute Genomics Platform"/>
            <consortium name="The Broad Institute Genome Sequencing Center for Infectious Disease"/>
            <person name="Wu L."/>
            <person name="Ma J."/>
        </authorList>
    </citation>
    <scope>NUCLEOTIDE SEQUENCE [LARGE SCALE GENOMIC DNA]</scope>
    <source>
        <strain evidence="13 14">JCM 15089</strain>
    </source>
</reference>
<evidence type="ECO:0000313" key="14">
    <source>
        <dbReference type="Proteomes" id="UP001499951"/>
    </source>
</evidence>
<keyword evidence="14" id="KW-1185">Reference proteome</keyword>
<evidence type="ECO:0000256" key="1">
    <source>
        <dbReference type="ARBA" id="ARBA00001974"/>
    </source>
</evidence>
<dbReference type="InterPro" id="IPR003171">
    <property type="entry name" value="Mehydrof_redctse-like"/>
</dbReference>
<comment type="catalytic activity">
    <reaction evidence="11">
        <text>(6S)-5-methyl-5,6,7,8-tetrahydrofolate + NAD(+) = (6R)-5,10-methylene-5,6,7,8-tetrahydrofolate + NADH + H(+)</text>
        <dbReference type="Rhea" id="RHEA:19821"/>
        <dbReference type="ChEBI" id="CHEBI:15378"/>
        <dbReference type="ChEBI" id="CHEBI:15636"/>
        <dbReference type="ChEBI" id="CHEBI:18608"/>
        <dbReference type="ChEBI" id="CHEBI:57540"/>
        <dbReference type="ChEBI" id="CHEBI:57945"/>
        <dbReference type="EC" id="1.5.1.54"/>
    </reaction>
    <physiologicalReaction direction="right-to-left" evidence="11">
        <dbReference type="Rhea" id="RHEA:19823"/>
    </physiologicalReaction>
</comment>
<dbReference type="Pfam" id="PF02219">
    <property type="entry name" value="MTHFR"/>
    <property type="match status" value="1"/>
</dbReference>
<evidence type="ECO:0000256" key="2">
    <source>
        <dbReference type="ARBA" id="ARBA00004777"/>
    </source>
</evidence>
<evidence type="ECO:0000256" key="5">
    <source>
        <dbReference type="ARBA" id="ARBA00022630"/>
    </source>
</evidence>
<comment type="caution">
    <text evidence="13">The sequence shown here is derived from an EMBL/GenBank/DDBJ whole genome shotgun (WGS) entry which is preliminary data.</text>
</comment>
<evidence type="ECO:0000256" key="6">
    <source>
        <dbReference type="ARBA" id="ARBA00022827"/>
    </source>
</evidence>
<dbReference type="SUPFAM" id="SSF51730">
    <property type="entry name" value="FAD-linked oxidoreductase"/>
    <property type="match status" value="1"/>
</dbReference>
<keyword evidence="6 12" id="KW-0274">FAD</keyword>
<name>A0ABN1FAE0_9PROT</name>
<evidence type="ECO:0000256" key="3">
    <source>
        <dbReference type="ARBA" id="ARBA00006743"/>
    </source>
</evidence>
<evidence type="ECO:0000256" key="11">
    <source>
        <dbReference type="ARBA" id="ARBA00048628"/>
    </source>
</evidence>
<dbReference type="InterPro" id="IPR004620">
    <property type="entry name" value="MTHF_reductase_bac"/>
</dbReference>
<gene>
    <name evidence="13" type="primary">metF</name>
    <name evidence="13" type="ORF">GCM10008942_39280</name>
</gene>
<evidence type="ECO:0000256" key="4">
    <source>
        <dbReference type="ARBA" id="ARBA00022605"/>
    </source>
</evidence>
<keyword evidence="7 12" id="KW-0560">Oxidoreductase</keyword>
<dbReference type="EC" id="1.5.1.54" evidence="12"/>